<gene>
    <name evidence="8" type="ORF">GPM918_LOCUS14330</name>
    <name evidence="9" type="ORF">OVA965_LOCUS23744</name>
    <name evidence="10" type="ORF">SRO942_LOCUS14332</name>
    <name evidence="11" type="ORF">TMI583_LOCUS24465</name>
</gene>
<feature type="domain" description="TLC" evidence="7">
    <location>
        <begin position="1"/>
        <end position="186"/>
    </location>
</feature>
<feature type="transmembrane region" description="Helical" evidence="6">
    <location>
        <begin position="150"/>
        <end position="170"/>
    </location>
</feature>
<dbReference type="Proteomes" id="UP000677228">
    <property type="component" value="Unassembled WGS sequence"/>
</dbReference>
<dbReference type="InterPro" id="IPR006634">
    <property type="entry name" value="TLC-dom"/>
</dbReference>
<evidence type="ECO:0000256" key="3">
    <source>
        <dbReference type="ARBA" id="ARBA00022989"/>
    </source>
</evidence>
<evidence type="ECO:0000256" key="5">
    <source>
        <dbReference type="PROSITE-ProRule" id="PRU00205"/>
    </source>
</evidence>
<dbReference type="Proteomes" id="UP000681722">
    <property type="component" value="Unassembled WGS sequence"/>
</dbReference>
<comment type="caution">
    <text evidence="8">The sequence shown here is derived from an EMBL/GenBank/DDBJ whole genome shotgun (WGS) entry which is preliminary data.</text>
</comment>
<dbReference type="EMBL" id="CAJOBC010003437">
    <property type="protein sequence ID" value="CAF3783687.1"/>
    <property type="molecule type" value="Genomic_DNA"/>
</dbReference>
<comment type="subcellular location">
    <subcellularLocation>
        <location evidence="1">Membrane</location>
        <topology evidence="1">Multi-pass membrane protein</topology>
    </subcellularLocation>
</comment>
<keyword evidence="2 5" id="KW-0812">Transmembrane</keyword>
<dbReference type="PROSITE" id="PS50922">
    <property type="entry name" value="TLC"/>
    <property type="match status" value="1"/>
</dbReference>
<evidence type="ECO:0000313" key="12">
    <source>
        <dbReference type="Proteomes" id="UP000663829"/>
    </source>
</evidence>
<keyword evidence="4 5" id="KW-0472">Membrane</keyword>
<reference evidence="8" key="1">
    <citation type="submission" date="2021-02" db="EMBL/GenBank/DDBJ databases">
        <authorList>
            <person name="Nowell W R."/>
        </authorList>
    </citation>
    <scope>NUCLEOTIDE SEQUENCE</scope>
</reference>
<dbReference type="GO" id="GO:0016020">
    <property type="term" value="C:membrane"/>
    <property type="evidence" value="ECO:0007669"/>
    <property type="project" value="UniProtKB-SubCell"/>
</dbReference>
<dbReference type="EMBL" id="CAJNOK010014003">
    <property type="protein sequence ID" value="CAF1195908.1"/>
    <property type="molecule type" value="Genomic_DNA"/>
</dbReference>
<evidence type="ECO:0000256" key="4">
    <source>
        <dbReference type="ARBA" id="ARBA00023136"/>
    </source>
</evidence>
<dbReference type="AlphaFoldDB" id="A0A814HKC1"/>
<dbReference type="PANTHER" id="PTHR13439:SF7">
    <property type="entry name" value="PROTEIN CLN8"/>
    <property type="match status" value="1"/>
</dbReference>
<dbReference type="Proteomes" id="UP000682733">
    <property type="component" value="Unassembled WGS sequence"/>
</dbReference>
<feature type="transmembrane region" description="Helical" evidence="6">
    <location>
        <begin position="61"/>
        <end position="78"/>
    </location>
</feature>
<dbReference type="OrthoDB" id="10052906at2759"/>
<dbReference type="GO" id="GO:0055088">
    <property type="term" value="P:lipid homeostasis"/>
    <property type="evidence" value="ECO:0007669"/>
    <property type="project" value="TreeGrafter"/>
</dbReference>
<feature type="transmembrane region" description="Helical" evidence="6">
    <location>
        <begin position="30"/>
        <end position="49"/>
    </location>
</feature>
<dbReference type="EMBL" id="CAJOBA010035534">
    <property type="protein sequence ID" value="CAF4006178.1"/>
    <property type="molecule type" value="Genomic_DNA"/>
</dbReference>
<evidence type="ECO:0000256" key="1">
    <source>
        <dbReference type="ARBA" id="ARBA00004141"/>
    </source>
</evidence>
<evidence type="ECO:0000313" key="10">
    <source>
        <dbReference type="EMBL" id="CAF3783687.1"/>
    </source>
</evidence>
<evidence type="ECO:0000259" key="7">
    <source>
        <dbReference type="PROSITE" id="PS50922"/>
    </source>
</evidence>
<protein>
    <recommendedName>
        <fullName evidence="7">TLC domain-containing protein</fullName>
    </recommendedName>
</protein>
<dbReference type="PANTHER" id="PTHR13439">
    <property type="entry name" value="CT120 PROTEIN"/>
    <property type="match status" value="1"/>
</dbReference>
<dbReference type="EMBL" id="CAJNOQ010003436">
    <property type="protein sequence ID" value="CAF1012268.1"/>
    <property type="molecule type" value="Genomic_DNA"/>
</dbReference>
<evidence type="ECO:0000313" key="9">
    <source>
        <dbReference type="EMBL" id="CAF1195908.1"/>
    </source>
</evidence>
<evidence type="ECO:0000256" key="6">
    <source>
        <dbReference type="SAM" id="Phobius"/>
    </source>
</evidence>
<dbReference type="InterPro" id="IPR050846">
    <property type="entry name" value="TLCD"/>
</dbReference>
<dbReference type="GO" id="GO:0005783">
    <property type="term" value="C:endoplasmic reticulum"/>
    <property type="evidence" value="ECO:0007669"/>
    <property type="project" value="TreeGrafter"/>
</dbReference>
<dbReference type="Pfam" id="PF03798">
    <property type="entry name" value="TRAM_LAG1_CLN8"/>
    <property type="match status" value="1"/>
</dbReference>
<sequence length="200" mass="24076">MLNFLLGIRIVFFDDQLGVDRVFASPGESWLFVCIGFGFFIFEESTLIYFDIRYKTLSKELHLHHLVAVFGAFLTIYHNRGHYYAIRGFNLEFSTPFSCVCWCLLKLKLEKSYVWKINQGLLIYAFHFRTVYELHYVYEIYTNWTNVKQIPFLLLCNTLFGLILVTFWLTPYWTYRKTAQYFNPTDWNMEPEVNMKPKRR</sequence>
<accession>A0A814HKC1</accession>
<name>A0A814HKC1_9BILA</name>
<keyword evidence="3 6" id="KW-1133">Transmembrane helix</keyword>
<keyword evidence="12" id="KW-1185">Reference proteome</keyword>
<proteinExistence type="predicted"/>
<evidence type="ECO:0000313" key="11">
    <source>
        <dbReference type="EMBL" id="CAF4006178.1"/>
    </source>
</evidence>
<dbReference type="Proteomes" id="UP000663829">
    <property type="component" value="Unassembled WGS sequence"/>
</dbReference>
<organism evidence="8 12">
    <name type="scientific">Didymodactylos carnosus</name>
    <dbReference type="NCBI Taxonomy" id="1234261"/>
    <lineage>
        <taxon>Eukaryota</taxon>
        <taxon>Metazoa</taxon>
        <taxon>Spiralia</taxon>
        <taxon>Gnathifera</taxon>
        <taxon>Rotifera</taxon>
        <taxon>Eurotatoria</taxon>
        <taxon>Bdelloidea</taxon>
        <taxon>Philodinida</taxon>
        <taxon>Philodinidae</taxon>
        <taxon>Didymodactylos</taxon>
    </lineage>
</organism>
<evidence type="ECO:0000256" key="2">
    <source>
        <dbReference type="ARBA" id="ARBA00022692"/>
    </source>
</evidence>
<evidence type="ECO:0000313" key="8">
    <source>
        <dbReference type="EMBL" id="CAF1012268.1"/>
    </source>
</evidence>